<evidence type="ECO:0000313" key="2">
    <source>
        <dbReference type="EMBL" id="ETW92579.1"/>
    </source>
</evidence>
<sequence length="176" mass="19848">THLASALNMHVIFGATRPHRHGLLGNALLARWDAHHTEQLRLSKTRWEYRGAVLGCYQPWDGLELSVIATHLALGARTRDAQVRWLLNHPCLQRGPVVLLGDLNSWRPTRATRELARTLEAPPRRTWPRTFPSSAPLLALDRIYTRELQVVKLQVHSTPAARRGSDHLPVVAHMAA</sequence>
<dbReference type="Pfam" id="PF03372">
    <property type="entry name" value="Exo_endo_phos"/>
    <property type="match status" value="1"/>
</dbReference>
<reference evidence="2 3" key="1">
    <citation type="journal article" date="2014" name="Nature">
        <title>An environmental bacterial taxon with a large and distinct metabolic repertoire.</title>
        <authorList>
            <person name="Wilson M.C."/>
            <person name="Mori T."/>
            <person name="Ruckert C."/>
            <person name="Uria A.R."/>
            <person name="Helf M.J."/>
            <person name="Takada K."/>
            <person name="Gernert C."/>
            <person name="Steffens U.A."/>
            <person name="Heycke N."/>
            <person name="Schmitt S."/>
            <person name="Rinke C."/>
            <person name="Helfrich E.J."/>
            <person name="Brachmann A.O."/>
            <person name="Gurgui C."/>
            <person name="Wakimoto T."/>
            <person name="Kracht M."/>
            <person name="Crusemann M."/>
            <person name="Hentschel U."/>
            <person name="Abe I."/>
            <person name="Matsunaga S."/>
            <person name="Kalinowski J."/>
            <person name="Takeyama H."/>
            <person name="Piel J."/>
        </authorList>
    </citation>
    <scope>NUCLEOTIDE SEQUENCE [LARGE SCALE GENOMIC DNA]</scope>
    <source>
        <strain evidence="3">TSY2</strain>
    </source>
</reference>
<feature type="domain" description="Endonuclease/exonuclease/phosphatase" evidence="1">
    <location>
        <begin position="18"/>
        <end position="167"/>
    </location>
</feature>
<accession>W4L3U7</accession>
<dbReference type="HOGENOM" id="CLU_060500_3_0_7"/>
<name>W4L3U7_9BACT</name>
<dbReference type="Gene3D" id="3.60.10.10">
    <property type="entry name" value="Endonuclease/exonuclease/phosphatase"/>
    <property type="match status" value="1"/>
</dbReference>
<dbReference type="InterPro" id="IPR036691">
    <property type="entry name" value="Endo/exonu/phosph_ase_sf"/>
</dbReference>
<dbReference type="InterPro" id="IPR005135">
    <property type="entry name" value="Endo/exonuclease/phosphatase"/>
</dbReference>
<dbReference type="Proteomes" id="UP000019140">
    <property type="component" value="Unassembled WGS sequence"/>
</dbReference>
<comment type="caution">
    <text evidence="2">The sequence shown here is derived from an EMBL/GenBank/DDBJ whole genome shotgun (WGS) entry which is preliminary data.</text>
</comment>
<dbReference type="EMBL" id="AZHX01002859">
    <property type="protein sequence ID" value="ETW92579.1"/>
    <property type="molecule type" value="Genomic_DNA"/>
</dbReference>
<evidence type="ECO:0000259" key="1">
    <source>
        <dbReference type="Pfam" id="PF03372"/>
    </source>
</evidence>
<protein>
    <recommendedName>
        <fullName evidence="1">Endonuclease/exonuclease/phosphatase domain-containing protein</fullName>
    </recommendedName>
</protein>
<dbReference type="GO" id="GO:0003824">
    <property type="term" value="F:catalytic activity"/>
    <property type="evidence" value="ECO:0007669"/>
    <property type="project" value="InterPro"/>
</dbReference>
<dbReference type="SUPFAM" id="SSF56219">
    <property type="entry name" value="DNase I-like"/>
    <property type="match status" value="1"/>
</dbReference>
<gene>
    <name evidence="2" type="ORF">ETSY2_53115</name>
</gene>
<evidence type="ECO:0000313" key="3">
    <source>
        <dbReference type="Proteomes" id="UP000019140"/>
    </source>
</evidence>
<organism evidence="2 3">
    <name type="scientific">Candidatus Entotheonella gemina</name>
    <dbReference type="NCBI Taxonomy" id="1429439"/>
    <lineage>
        <taxon>Bacteria</taxon>
        <taxon>Pseudomonadati</taxon>
        <taxon>Nitrospinota/Tectimicrobiota group</taxon>
        <taxon>Candidatus Tectimicrobiota</taxon>
        <taxon>Candidatus Entotheonellia</taxon>
        <taxon>Candidatus Entotheonellales</taxon>
        <taxon>Candidatus Entotheonellaceae</taxon>
        <taxon>Candidatus Entotheonella</taxon>
    </lineage>
</organism>
<dbReference type="AlphaFoldDB" id="W4L3U7"/>
<feature type="non-terminal residue" evidence="2">
    <location>
        <position position="1"/>
    </location>
</feature>
<keyword evidence="3" id="KW-1185">Reference proteome</keyword>
<proteinExistence type="predicted"/>